<accession>A0AAV7W6Y2</accession>
<feature type="compositionally biased region" description="Basic and acidic residues" evidence="1">
    <location>
        <begin position="1"/>
        <end position="48"/>
    </location>
</feature>
<dbReference type="EMBL" id="JANPWB010000002">
    <property type="protein sequence ID" value="KAJ1208645.1"/>
    <property type="molecule type" value="Genomic_DNA"/>
</dbReference>
<feature type="region of interest" description="Disordered" evidence="1">
    <location>
        <begin position="1"/>
        <end position="91"/>
    </location>
</feature>
<protein>
    <submittedName>
        <fullName evidence="2">Uncharacterized protein</fullName>
    </submittedName>
</protein>
<evidence type="ECO:0000313" key="3">
    <source>
        <dbReference type="Proteomes" id="UP001066276"/>
    </source>
</evidence>
<dbReference type="AlphaFoldDB" id="A0AAV7W6Y2"/>
<evidence type="ECO:0000313" key="2">
    <source>
        <dbReference type="EMBL" id="KAJ1208645.1"/>
    </source>
</evidence>
<evidence type="ECO:0000256" key="1">
    <source>
        <dbReference type="SAM" id="MobiDB-lite"/>
    </source>
</evidence>
<dbReference type="Proteomes" id="UP001066276">
    <property type="component" value="Chromosome 1_2"/>
</dbReference>
<keyword evidence="3" id="KW-1185">Reference proteome</keyword>
<gene>
    <name evidence="2" type="ORF">NDU88_004028</name>
</gene>
<reference evidence="2" key="1">
    <citation type="journal article" date="2022" name="bioRxiv">
        <title>Sequencing and chromosome-scale assembly of the giantPleurodeles waltlgenome.</title>
        <authorList>
            <person name="Brown T."/>
            <person name="Elewa A."/>
            <person name="Iarovenko S."/>
            <person name="Subramanian E."/>
            <person name="Araus A.J."/>
            <person name="Petzold A."/>
            <person name="Susuki M."/>
            <person name="Suzuki K.-i.T."/>
            <person name="Hayashi T."/>
            <person name="Toyoda A."/>
            <person name="Oliveira C."/>
            <person name="Osipova E."/>
            <person name="Leigh N.D."/>
            <person name="Simon A."/>
            <person name="Yun M.H."/>
        </authorList>
    </citation>
    <scope>NUCLEOTIDE SEQUENCE</scope>
    <source>
        <strain evidence="2">20211129_DDA</strain>
        <tissue evidence="2">Liver</tissue>
    </source>
</reference>
<name>A0AAV7W6Y2_PLEWA</name>
<comment type="caution">
    <text evidence="2">The sequence shown here is derived from an EMBL/GenBank/DDBJ whole genome shotgun (WGS) entry which is preliminary data.</text>
</comment>
<proteinExistence type="predicted"/>
<sequence length="130" mass="14761">MIGERRENEKKKIEEKREDEKKMTGESNEQKMIGERNRDEKTSGERSKDKKKSIGGKSMTSGLRQSPGTPPEKPKVLCKLAEPQPPEEGENKFQLQICICKDSYMFTIAGYARHQQDSEGLSSWPALLTS</sequence>
<organism evidence="2 3">
    <name type="scientific">Pleurodeles waltl</name>
    <name type="common">Iberian ribbed newt</name>
    <dbReference type="NCBI Taxonomy" id="8319"/>
    <lineage>
        <taxon>Eukaryota</taxon>
        <taxon>Metazoa</taxon>
        <taxon>Chordata</taxon>
        <taxon>Craniata</taxon>
        <taxon>Vertebrata</taxon>
        <taxon>Euteleostomi</taxon>
        <taxon>Amphibia</taxon>
        <taxon>Batrachia</taxon>
        <taxon>Caudata</taxon>
        <taxon>Salamandroidea</taxon>
        <taxon>Salamandridae</taxon>
        <taxon>Pleurodelinae</taxon>
        <taxon>Pleurodeles</taxon>
    </lineage>
</organism>